<proteinExistence type="predicted"/>
<accession>A0A6J5M3I2</accession>
<organism evidence="1">
    <name type="scientific">uncultured Caudovirales phage</name>
    <dbReference type="NCBI Taxonomy" id="2100421"/>
    <lineage>
        <taxon>Viruses</taxon>
        <taxon>Duplodnaviria</taxon>
        <taxon>Heunggongvirae</taxon>
        <taxon>Uroviricota</taxon>
        <taxon>Caudoviricetes</taxon>
        <taxon>Peduoviridae</taxon>
        <taxon>Maltschvirus</taxon>
        <taxon>Maltschvirus maltsch</taxon>
    </lineage>
</organism>
<name>A0A6J5M3I2_9CAUD</name>
<evidence type="ECO:0000313" key="1">
    <source>
        <dbReference type="EMBL" id="CAB4140741.1"/>
    </source>
</evidence>
<protein>
    <submittedName>
        <fullName evidence="1">Uncharacterized protein</fullName>
    </submittedName>
</protein>
<gene>
    <name evidence="1" type="ORF">UFOVP395_76</name>
</gene>
<dbReference type="EMBL" id="LR796380">
    <property type="protein sequence ID" value="CAB4140741.1"/>
    <property type="molecule type" value="Genomic_DNA"/>
</dbReference>
<sequence length="108" mass="11648">MANKINIVIDQGTTFNTTFIIHNSSDEPINFTTYTANSQMRKSYSSSNSYVFGVGLASNGEVSLSMSANTTGAIPAGRYVYDVEVQDNTGVRSRIVEGIATVTPQVTR</sequence>
<reference evidence="1" key="1">
    <citation type="submission" date="2020-04" db="EMBL/GenBank/DDBJ databases">
        <authorList>
            <person name="Chiriac C."/>
            <person name="Salcher M."/>
            <person name="Ghai R."/>
            <person name="Kavagutti S V."/>
        </authorList>
    </citation>
    <scope>NUCLEOTIDE SEQUENCE</scope>
</reference>